<organism evidence="1">
    <name type="scientific">bioreactor metagenome</name>
    <dbReference type="NCBI Taxonomy" id="1076179"/>
    <lineage>
        <taxon>unclassified sequences</taxon>
        <taxon>metagenomes</taxon>
        <taxon>ecological metagenomes</taxon>
    </lineage>
</organism>
<reference evidence="1" key="1">
    <citation type="submission" date="2019-08" db="EMBL/GenBank/DDBJ databases">
        <authorList>
            <person name="Kucharzyk K."/>
            <person name="Murdoch R.W."/>
            <person name="Higgins S."/>
            <person name="Loffler F."/>
        </authorList>
    </citation>
    <scope>NUCLEOTIDE SEQUENCE</scope>
</reference>
<dbReference type="AlphaFoldDB" id="A0A645FV62"/>
<gene>
    <name evidence="1" type="ORF">SDC9_165051</name>
</gene>
<evidence type="ECO:0000313" key="1">
    <source>
        <dbReference type="EMBL" id="MPN17696.1"/>
    </source>
</evidence>
<proteinExistence type="predicted"/>
<name>A0A645FV62_9ZZZZ</name>
<comment type="caution">
    <text evidence="1">The sequence shown here is derived from an EMBL/GenBank/DDBJ whole genome shotgun (WGS) entry which is preliminary data.</text>
</comment>
<dbReference type="EMBL" id="VSSQ01064878">
    <property type="protein sequence ID" value="MPN17696.1"/>
    <property type="molecule type" value="Genomic_DNA"/>
</dbReference>
<accession>A0A645FV62</accession>
<sequence length="123" mass="12912">MVIAEPSWITPFIGDRRPPGGIQFPDDLTNTVAFAQGVEQIGDKQAELRLAHDVGVRIVGDRLGFLVIAAGLDQVFKAADGVLAGAEHGTVMAVALLHLLCKGEVGTGLACLYVAHQGGQLLR</sequence>
<protein>
    <submittedName>
        <fullName evidence="1">Uncharacterized protein</fullName>
    </submittedName>
</protein>